<proteinExistence type="predicted"/>
<dbReference type="EMBL" id="SDPQ02000002">
    <property type="protein sequence ID" value="KAA1397398.1"/>
    <property type="molecule type" value="Genomic_DNA"/>
</dbReference>
<dbReference type="RefSeq" id="WP_149688849.1">
    <property type="nucleotide sequence ID" value="NZ_SDPQ02000002.1"/>
</dbReference>
<gene>
    <name evidence="1" type="ORF">ESP70_008405</name>
</gene>
<name>A0A5M4FDV4_9ACTN</name>
<sequence>MNSSPSTSPSRSPELRSRSLVVVALLAALAAALSLFALRTSPATTDALAPAASVTGASTPGGLLDGLVPTTSLVTTPVVKTAPAATPVVAPDAAKGATPAAATPAPAATTDPMAMPATSDVCTGLETSVDVFLQHLYAAHLETGVGQQVTDALNLDQYLTTHLVLVENMLKPLLGGTQQTLDAFMQHVYSAHLETSVGQQVTDALAIDQYAKTHTVWVESLIKPLIGADLSSC</sequence>
<evidence type="ECO:0000313" key="2">
    <source>
        <dbReference type="Proteomes" id="UP000380867"/>
    </source>
</evidence>
<dbReference type="Proteomes" id="UP000380867">
    <property type="component" value="Unassembled WGS sequence"/>
</dbReference>
<protein>
    <submittedName>
        <fullName evidence="1">Uncharacterized protein</fullName>
    </submittedName>
</protein>
<reference evidence="1" key="1">
    <citation type="submission" date="2019-09" db="EMBL/GenBank/DDBJ databases">
        <authorList>
            <person name="Li J."/>
        </authorList>
    </citation>
    <scope>NUCLEOTIDE SEQUENCE [LARGE SCALE GENOMIC DNA]</scope>
    <source>
        <strain evidence="1">JCM 14732</strain>
    </source>
</reference>
<evidence type="ECO:0000313" key="1">
    <source>
        <dbReference type="EMBL" id="KAA1397398.1"/>
    </source>
</evidence>
<dbReference type="AlphaFoldDB" id="A0A5M4FDV4"/>
<accession>A0A5M4FDV4</accession>
<dbReference type="OrthoDB" id="3830138at2"/>
<comment type="caution">
    <text evidence="1">The sequence shown here is derived from an EMBL/GenBank/DDBJ whole genome shotgun (WGS) entry which is preliminary data.</text>
</comment>
<keyword evidence="2" id="KW-1185">Reference proteome</keyword>
<organism evidence="1 2">
    <name type="scientific">Aeromicrobium ginsengisoli</name>
    <dbReference type="NCBI Taxonomy" id="363867"/>
    <lineage>
        <taxon>Bacteria</taxon>
        <taxon>Bacillati</taxon>
        <taxon>Actinomycetota</taxon>
        <taxon>Actinomycetes</taxon>
        <taxon>Propionibacteriales</taxon>
        <taxon>Nocardioidaceae</taxon>
        <taxon>Aeromicrobium</taxon>
    </lineage>
</organism>